<organism evidence="1 2">
    <name type="scientific">Candidatus Accumulibacter phosphatis</name>
    <dbReference type="NCBI Taxonomy" id="327160"/>
    <lineage>
        <taxon>Bacteria</taxon>
        <taxon>Pseudomonadati</taxon>
        <taxon>Pseudomonadota</taxon>
        <taxon>Betaproteobacteria</taxon>
        <taxon>Candidatus Accumulibacter</taxon>
    </lineage>
</organism>
<dbReference type="AlphaFoldDB" id="A0A080LZA2"/>
<name>A0A080LZA2_9PROT</name>
<evidence type="ECO:0000313" key="1">
    <source>
        <dbReference type="EMBL" id="KFB74126.1"/>
    </source>
</evidence>
<proteinExistence type="predicted"/>
<gene>
    <name evidence="1" type="ORF">AW09_000578</name>
</gene>
<sequence>MAFRLPVTRRDVFVMLAHDERIRRNQHPAEMRISIDGDGVCTLPNIYFAVETTRGTPSEISENQLDPAFMFRMVKRTVVAGVKPDRQLAPSFVVFVEK</sequence>
<reference evidence="1 2" key="1">
    <citation type="submission" date="2014-02" db="EMBL/GenBank/DDBJ databases">
        <title>Expanding our view of genomic diversity in Candidatus Accumulibacter clades.</title>
        <authorList>
            <person name="Skennerton C.T."/>
            <person name="Barr J.J."/>
            <person name="Slater F.R."/>
            <person name="Bond P.L."/>
            <person name="Tyson G.W."/>
        </authorList>
    </citation>
    <scope>NUCLEOTIDE SEQUENCE [LARGE SCALE GENOMIC DNA]</scope>
    <source>
        <strain evidence="2">BA-91</strain>
    </source>
</reference>
<comment type="caution">
    <text evidence="1">The sequence shown here is derived from an EMBL/GenBank/DDBJ whole genome shotgun (WGS) entry which is preliminary data.</text>
</comment>
<protein>
    <submittedName>
        <fullName evidence="1">Uncharacterized protein</fullName>
    </submittedName>
</protein>
<dbReference type="EMBL" id="JDVG02000093">
    <property type="protein sequence ID" value="KFB74126.1"/>
    <property type="molecule type" value="Genomic_DNA"/>
</dbReference>
<dbReference type="Proteomes" id="UP000020077">
    <property type="component" value="Unassembled WGS sequence"/>
</dbReference>
<evidence type="ECO:0000313" key="2">
    <source>
        <dbReference type="Proteomes" id="UP000020077"/>
    </source>
</evidence>
<accession>A0A080LZA2</accession>